<evidence type="ECO:0000256" key="2">
    <source>
        <dbReference type="SAM" id="Phobius"/>
    </source>
</evidence>
<proteinExistence type="predicted"/>
<feature type="region of interest" description="Disordered" evidence="1">
    <location>
        <begin position="1"/>
        <end position="21"/>
    </location>
</feature>
<evidence type="ECO:0000313" key="3">
    <source>
        <dbReference type="EMBL" id="NJP17388.1"/>
    </source>
</evidence>
<evidence type="ECO:0000313" key="4">
    <source>
        <dbReference type="Proteomes" id="UP000635996"/>
    </source>
</evidence>
<feature type="transmembrane region" description="Helical" evidence="2">
    <location>
        <begin position="67"/>
        <end position="86"/>
    </location>
</feature>
<protein>
    <submittedName>
        <fullName evidence="3">Uncharacterized protein</fullName>
    </submittedName>
</protein>
<keyword evidence="2" id="KW-0812">Transmembrane</keyword>
<dbReference type="RefSeq" id="WP_125498373.1">
    <property type="nucleotide sequence ID" value="NZ_BMVZ01000012.1"/>
</dbReference>
<feature type="region of interest" description="Disordered" evidence="1">
    <location>
        <begin position="321"/>
        <end position="355"/>
    </location>
</feature>
<organism evidence="3 4">
    <name type="scientific">Streptomyces thermoviolaceus subsp. thermoviolaceus</name>
    <dbReference type="NCBI Taxonomy" id="66860"/>
    <lineage>
        <taxon>Bacteria</taxon>
        <taxon>Bacillati</taxon>
        <taxon>Actinomycetota</taxon>
        <taxon>Actinomycetes</taxon>
        <taxon>Kitasatosporales</taxon>
        <taxon>Streptomycetaceae</taxon>
        <taxon>Streptomyces</taxon>
    </lineage>
</organism>
<dbReference type="Proteomes" id="UP000635996">
    <property type="component" value="Unassembled WGS sequence"/>
</dbReference>
<keyword evidence="2" id="KW-0472">Membrane</keyword>
<sequence length="355" mass="37834">MGGPGEPPEGTPEGPSGAEDEYRSIVFDESFVRAAPLQEYSARERITDHTPAVRRRPGVRHALPRQALLFVLLVVLAFVTAVYMGVRGPNPAPQAQRPAVPPRTTVVPLAPQGTVPGADDPARLYAHSPAKGYLAGAEGIALPTRRDAAHFSDGQVLTALSYVREYLVASSLDPEVLTAGRYDGVRSLLDKDQRGQFDESVAHPAADGRHALTGWLVHFAPDRARLADPQVRTKGTLQVREADPAVLEVTADVTFVYAVKPAASSGTAQASLFTVRREMQFRLDRDDLRAHQVQLVLSDVRAGPLSCAEDSAARFAPVLAGRTAEGDGPSGTDPYARDGAMPLCGSLSPAAEPQV</sequence>
<dbReference type="EMBL" id="JAATEL010000041">
    <property type="protein sequence ID" value="NJP17388.1"/>
    <property type="molecule type" value="Genomic_DNA"/>
</dbReference>
<comment type="caution">
    <text evidence="3">The sequence shown here is derived from an EMBL/GenBank/DDBJ whole genome shotgun (WGS) entry which is preliminary data.</text>
</comment>
<keyword evidence="4" id="KW-1185">Reference proteome</keyword>
<accession>A0ABX0YZ69</accession>
<keyword evidence="2" id="KW-1133">Transmembrane helix</keyword>
<gene>
    <name evidence="3" type="ORF">HCJ95_24715</name>
</gene>
<name>A0ABX0YZ69_STRTL</name>
<evidence type="ECO:0000256" key="1">
    <source>
        <dbReference type="SAM" id="MobiDB-lite"/>
    </source>
</evidence>
<reference evidence="3 4" key="1">
    <citation type="submission" date="2020-03" db="EMBL/GenBank/DDBJ databases">
        <title>WGS of actinomycetes isolated from Thailand.</title>
        <authorList>
            <person name="Thawai C."/>
        </authorList>
    </citation>
    <scope>NUCLEOTIDE SEQUENCE [LARGE SCALE GENOMIC DNA]</scope>
    <source>
        <strain evidence="3 4">NBRC 13905</strain>
    </source>
</reference>
<feature type="compositionally biased region" description="Pro residues" evidence="1">
    <location>
        <begin position="1"/>
        <end position="10"/>
    </location>
</feature>